<evidence type="ECO:0000313" key="4">
    <source>
        <dbReference type="Proteomes" id="UP000273252"/>
    </source>
</evidence>
<dbReference type="PANTHER" id="PTHR47505:SF1">
    <property type="entry name" value="DNA UTILIZATION PROTEIN YHGH"/>
    <property type="match status" value="1"/>
</dbReference>
<dbReference type="InterPro" id="IPR000836">
    <property type="entry name" value="PRTase_dom"/>
</dbReference>
<proteinExistence type="inferred from homology"/>
<feature type="domain" description="Phosphoribosyltransferase" evidence="2">
    <location>
        <begin position="152"/>
        <end position="240"/>
    </location>
</feature>
<reference evidence="3 4" key="1">
    <citation type="submission" date="2018-08" db="EMBL/GenBank/DDBJ databases">
        <title>Vibrio isolated from the Eastern China Marginal Seas.</title>
        <authorList>
            <person name="Li Y."/>
        </authorList>
    </citation>
    <scope>NUCLEOTIDE SEQUENCE [LARGE SCALE GENOMIC DNA]</scope>
    <source>
        <strain evidence="3 4">BEI233</strain>
    </source>
</reference>
<comment type="similarity">
    <text evidence="1">Belongs to the ComF/GntX family.</text>
</comment>
<keyword evidence="4" id="KW-1185">Reference proteome</keyword>
<organism evidence="3 4">
    <name type="scientific">Vibrio sinensis</name>
    <dbReference type="NCBI Taxonomy" id="2302434"/>
    <lineage>
        <taxon>Bacteria</taxon>
        <taxon>Pseudomonadati</taxon>
        <taxon>Pseudomonadota</taxon>
        <taxon>Gammaproteobacteria</taxon>
        <taxon>Vibrionales</taxon>
        <taxon>Vibrionaceae</taxon>
        <taxon>Vibrio</taxon>
    </lineage>
</organism>
<accession>A0A3A6QU78</accession>
<dbReference type="SUPFAM" id="SSF53271">
    <property type="entry name" value="PRTase-like"/>
    <property type="match status" value="1"/>
</dbReference>
<dbReference type="InterPro" id="IPR051910">
    <property type="entry name" value="ComF/GntX_DNA_util-trans"/>
</dbReference>
<sequence length="243" mass="27654">MLSQCVIKSILAVLPNWCDLCRLPMHRQLAVSGGANHESVWFCLVCQQLFAAEPRCQQCGLPMTDEVEQCGACLKQPPPWRHLYCVSDYQFPLSTYIHRLKYHRQFWQAKPLAHILAERISQPAEFITWVPLHWQRKMTRGFNQSEHLGLALARQLNRPCGGLFKRTRSTPPQKGMLRKERLRNLRGAFQLRLPPSLPPSVSHVAIVDDVVTTGSTVQQLCQILLDAGVKTIDIYCICRTSAA</sequence>
<dbReference type="OrthoDB" id="9793412at2"/>
<gene>
    <name evidence="3" type="ORF">DZ860_08410</name>
</gene>
<evidence type="ECO:0000313" key="3">
    <source>
        <dbReference type="EMBL" id="RJX72424.1"/>
    </source>
</evidence>
<dbReference type="Proteomes" id="UP000273252">
    <property type="component" value="Unassembled WGS sequence"/>
</dbReference>
<dbReference type="RefSeq" id="WP_120030488.1">
    <property type="nucleotide sequence ID" value="NZ_QVMU01000005.1"/>
</dbReference>
<dbReference type="AlphaFoldDB" id="A0A3A6QU78"/>
<name>A0A3A6QU78_9VIBR</name>
<dbReference type="InterPro" id="IPR029057">
    <property type="entry name" value="PRTase-like"/>
</dbReference>
<dbReference type="EMBL" id="QVMU01000005">
    <property type="protein sequence ID" value="RJX72424.1"/>
    <property type="molecule type" value="Genomic_DNA"/>
</dbReference>
<protein>
    <submittedName>
        <fullName evidence="3">ComF family protein</fullName>
    </submittedName>
</protein>
<dbReference type="PANTHER" id="PTHR47505">
    <property type="entry name" value="DNA UTILIZATION PROTEIN YHGH"/>
    <property type="match status" value="1"/>
</dbReference>
<dbReference type="Pfam" id="PF00156">
    <property type="entry name" value="Pribosyltran"/>
    <property type="match status" value="1"/>
</dbReference>
<dbReference type="Gene3D" id="3.40.50.2020">
    <property type="match status" value="1"/>
</dbReference>
<evidence type="ECO:0000256" key="1">
    <source>
        <dbReference type="ARBA" id="ARBA00008007"/>
    </source>
</evidence>
<dbReference type="CDD" id="cd06223">
    <property type="entry name" value="PRTases_typeI"/>
    <property type="match status" value="1"/>
</dbReference>
<comment type="caution">
    <text evidence="3">The sequence shown here is derived from an EMBL/GenBank/DDBJ whole genome shotgun (WGS) entry which is preliminary data.</text>
</comment>
<evidence type="ECO:0000259" key="2">
    <source>
        <dbReference type="Pfam" id="PF00156"/>
    </source>
</evidence>